<dbReference type="RefSeq" id="WP_074791851.1">
    <property type="nucleotide sequence ID" value="NZ_FNZX01000015.1"/>
</dbReference>
<dbReference type="AlphaFoldDB" id="A0A1H7L897"/>
<evidence type="ECO:0000313" key="1">
    <source>
        <dbReference type="EMBL" id="SEK95084.1"/>
    </source>
</evidence>
<dbReference type="InterPro" id="IPR038690">
    <property type="entry name" value="NusG_2_sf"/>
</dbReference>
<keyword evidence="2" id="KW-1185">Reference proteome</keyword>
<reference evidence="2" key="1">
    <citation type="submission" date="2016-10" db="EMBL/GenBank/DDBJ databases">
        <authorList>
            <person name="Varghese N."/>
        </authorList>
    </citation>
    <scope>NUCLEOTIDE SEQUENCE [LARGE SCALE GENOMIC DNA]</scope>
    <source>
        <strain evidence="2">ACV-9</strain>
    </source>
</reference>
<protein>
    <submittedName>
        <fullName evidence="1">Uncharacterized protein</fullName>
    </submittedName>
</protein>
<proteinExistence type="predicted"/>
<dbReference type="Pfam" id="PF07009">
    <property type="entry name" value="NusG_II"/>
    <property type="match status" value="1"/>
</dbReference>
<gene>
    <name evidence="1" type="ORF">SAMN02910377_02258</name>
</gene>
<name>A0A1H7L897_9FIRM</name>
<organism evidence="1 2">
    <name type="scientific">Pseudobutyrivibrio ruminis</name>
    <dbReference type="NCBI Taxonomy" id="46206"/>
    <lineage>
        <taxon>Bacteria</taxon>
        <taxon>Bacillati</taxon>
        <taxon>Bacillota</taxon>
        <taxon>Clostridia</taxon>
        <taxon>Lachnospirales</taxon>
        <taxon>Lachnospiraceae</taxon>
        <taxon>Pseudobutyrivibrio</taxon>
    </lineage>
</organism>
<accession>A0A1H7L897</accession>
<dbReference type="EMBL" id="FNZX01000015">
    <property type="protein sequence ID" value="SEK95084.1"/>
    <property type="molecule type" value="Genomic_DNA"/>
</dbReference>
<evidence type="ECO:0000313" key="2">
    <source>
        <dbReference type="Proteomes" id="UP000182321"/>
    </source>
</evidence>
<dbReference type="Gene3D" id="2.60.320.10">
    <property type="entry name" value="N-utilization substance G protein NusG, insert domain"/>
    <property type="match status" value="1"/>
</dbReference>
<dbReference type="Proteomes" id="UP000182321">
    <property type="component" value="Unassembled WGS sequence"/>
</dbReference>
<dbReference type="CDD" id="cd09911">
    <property type="entry name" value="Lin0431_like"/>
    <property type="match status" value="1"/>
</dbReference>
<sequence>MKKNDLKLIVTVLVVAVVFWLGMSLYQKYNTTNQAYVLVTIDGVEYGKYPLNKDITERIEFEDGSYNVLEIKDGEAQISEASCPDQICVNHMHIHYSKEMIVCLPNGLIAEIVNGEERDIDGSTH</sequence>